<comment type="catalytic activity">
    <reaction evidence="6">
        <text>L-proline + NADP(+) = (S)-1-pyrroline-5-carboxylate + NADPH + 2 H(+)</text>
        <dbReference type="Rhea" id="RHEA:14109"/>
        <dbReference type="ChEBI" id="CHEBI:15378"/>
        <dbReference type="ChEBI" id="CHEBI:17388"/>
        <dbReference type="ChEBI" id="CHEBI:57783"/>
        <dbReference type="ChEBI" id="CHEBI:58349"/>
        <dbReference type="ChEBI" id="CHEBI:60039"/>
        <dbReference type="EC" id="1.5.1.2"/>
    </reaction>
</comment>
<dbReference type="SUPFAM" id="SSF51735">
    <property type="entry name" value="NAD(P)-binding Rossmann-fold domains"/>
    <property type="match status" value="1"/>
</dbReference>
<protein>
    <recommendedName>
        <fullName evidence="6 7">Pyrroline-5-carboxylate reductase</fullName>
        <shortName evidence="6">P5C reductase</shortName>
        <shortName evidence="6">P5CR</shortName>
        <ecNumber evidence="6 7">1.5.1.2</ecNumber>
    </recommendedName>
    <alternativeName>
        <fullName evidence="6">PCA reductase</fullName>
    </alternativeName>
</protein>
<reference evidence="11" key="2">
    <citation type="journal article" date="2021" name="PeerJ">
        <title>Extensive microbial diversity within the chicken gut microbiome revealed by metagenomics and culture.</title>
        <authorList>
            <person name="Gilroy R."/>
            <person name="Ravi A."/>
            <person name="Getino M."/>
            <person name="Pursley I."/>
            <person name="Horton D.L."/>
            <person name="Alikhan N.F."/>
            <person name="Baker D."/>
            <person name="Gharbi K."/>
            <person name="Hall N."/>
            <person name="Watson M."/>
            <person name="Adriaenssens E.M."/>
            <person name="Foster-Nyarko E."/>
            <person name="Jarju S."/>
            <person name="Secka A."/>
            <person name="Antonio M."/>
            <person name="Oren A."/>
            <person name="Chaudhuri R.R."/>
            <person name="La Ragione R."/>
            <person name="Hildebrand F."/>
            <person name="Pallen M.J."/>
        </authorList>
    </citation>
    <scope>NUCLEOTIDE SEQUENCE</scope>
    <source>
        <strain evidence="11">CHK187-14744</strain>
    </source>
</reference>
<evidence type="ECO:0000259" key="10">
    <source>
        <dbReference type="Pfam" id="PF14748"/>
    </source>
</evidence>
<organism evidence="11 12">
    <name type="scientific">Candidatus Onthocola gallistercoris</name>
    <dbReference type="NCBI Taxonomy" id="2840876"/>
    <lineage>
        <taxon>Bacteria</taxon>
        <taxon>Bacillati</taxon>
        <taxon>Bacillota</taxon>
        <taxon>Bacilli</taxon>
        <taxon>Candidatus Onthocola</taxon>
    </lineage>
</organism>
<evidence type="ECO:0000256" key="1">
    <source>
        <dbReference type="ARBA" id="ARBA00005525"/>
    </source>
</evidence>
<dbReference type="InterPro" id="IPR036291">
    <property type="entry name" value="NAD(P)-bd_dom_sf"/>
</dbReference>
<feature type="domain" description="Pyrroline-5-carboxylate reductase dimerisation" evidence="10">
    <location>
        <begin position="164"/>
        <end position="262"/>
    </location>
</feature>
<feature type="binding site" evidence="8">
    <location>
        <begin position="72"/>
        <end position="75"/>
    </location>
    <ligand>
        <name>NADP(+)</name>
        <dbReference type="ChEBI" id="CHEBI:58349"/>
    </ligand>
</feature>
<evidence type="ECO:0000256" key="6">
    <source>
        <dbReference type="HAMAP-Rule" id="MF_01925"/>
    </source>
</evidence>
<dbReference type="GO" id="GO:0055129">
    <property type="term" value="P:L-proline biosynthetic process"/>
    <property type="evidence" value="ECO:0007669"/>
    <property type="project" value="UniProtKB-UniRule"/>
</dbReference>
<keyword evidence="3 6" id="KW-0521">NADP</keyword>
<gene>
    <name evidence="6 11" type="primary">proC</name>
    <name evidence="11" type="ORF">IAB63_04850</name>
</gene>
<accession>A0A9D1HFY2</accession>
<dbReference type="PANTHER" id="PTHR11645:SF0">
    <property type="entry name" value="PYRROLINE-5-CARBOXYLATE REDUCTASE 3"/>
    <property type="match status" value="1"/>
</dbReference>
<reference evidence="11" key="1">
    <citation type="submission" date="2020-10" db="EMBL/GenBank/DDBJ databases">
        <authorList>
            <person name="Gilroy R."/>
        </authorList>
    </citation>
    <scope>NUCLEOTIDE SEQUENCE</scope>
    <source>
        <strain evidence="11">CHK187-14744</strain>
    </source>
</reference>
<keyword evidence="6" id="KW-0963">Cytoplasm</keyword>
<dbReference type="GO" id="GO:0004735">
    <property type="term" value="F:pyrroline-5-carboxylate reductase activity"/>
    <property type="evidence" value="ECO:0007669"/>
    <property type="project" value="UniProtKB-UniRule"/>
</dbReference>
<comment type="catalytic activity">
    <reaction evidence="6">
        <text>L-proline + NAD(+) = (S)-1-pyrroline-5-carboxylate + NADH + 2 H(+)</text>
        <dbReference type="Rhea" id="RHEA:14105"/>
        <dbReference type="ChEBI" id="CHEBI:15378"/>
        <dbReference type="ChEBI" id="CHEBI:17388"/>
        <dbReference type="ChEBI" id="CHEBI:57540"/>
        <dbReference type="ChEBI" id="CHEBI:57945"/>
        <dbReference type="ChEBI" id="CHEBI:60039"/>
        <dbReference type="EC" id="1.5.1.2"/>
    </reaction>
</comment>
<dbReference type="Gene3D" id="1.10.3730.10">
    <property type="entry name" value="ProC C-terminal domain-like"/>
    <property type="match status" value="1"/>
</dbReference>
<comment type="subcellular location">
    <subcellularLocation>
        <location evidence="6">Cytoplasm</location>
    </subcellularLocation>
</comment>
<evidence type="ECO:0000256" key="3">
    <source>
        <dbReference type="ARBA" id="ARBA00022857"/>
    </source>
</evidence>
<comment type="function">
    <text evidence="5 6">Catalyzes the reduction of 1-pyrroline-5-carboxylate (PCA) to L-proline.</text>
</comment>
<sequence>MKQHIKIGFIGFGNMAQAIADGLIGKQVMTGERMYACAKNWDKLCANTEKRGMTPCKDPKETVEQSDMVIVAVKPYMVEAVLAPIREILKDKIVISVAAGWPFEKYEKVLLPGTHHLSTMPNTPISVGEGILICENAHSLSDAEMDTFRQIFSSIALVQMVDTSQLSVAGTLAGCGPAFTSMFLEALADGAVKQGLARDVSYRLASQMVAGTAKLQLESGAHPGAMKDAVCSPGGTTIVGVAALERRGFRSSVIDAIDAIESR</sequence>
<comment type="similarity">
    <text evidence="1 6">Belongs to the pyrroline-5-carboxylate reductase family.</text>
</comment>
<feature type="domain" description="Pyrroline-5-carboxylate reductase catalytic N-terminal" evidence="9">
    <location>
        <begin position="6"/>
        <end position="100"/>
    </location>
</feature>
<evidence type="ECO:0000259" key="9">
    <source>
        <dbReference type="Pfam" id="PF03807"/>
    </source>
</evidence>
<feature type="binding site" evidence="8">
    <location>
        <begin position="10"/>
        <end position="15"/>
    </location>
    <ligand>
        <name>NADP(+)</name>
        <dbReference type="ChEBI" id="CHEBI:58349"/>
    </ligand>
</feature>
<evidence type="ECO:0000313" key="11">
    <source>
        <dbReference type="EMBL" id="HIU02561.1"/>
    </source>
</evidence>
<dbReference type="GO" id="GO:0005737">
    <property type="term" value="C:cytoplasm"/>
    <property type="evidence" value="ECO:0007669"/>
    <property type="project" value="UniProtKB-SubCell"/>
</dbReference>
<evidence type="ECO:0000256" key="7">
    <source>
        <dbReference type="NCBIfam" id="TIGR00112"/>
    </source>
</evidence>
<dbReference type="InterPro" id="IPR008927">
    <property type="entry name" value="6-PGluconate_DH-like_C_sf"/>
</dbReference>
<dbReference type="InterPro" id="IPR000304">
    <property type="entry name" value="Pyrroline-COOH_reductase"/>
</dbReference>
<evidence type="ECO:0000313" key="12">
    <source>
        <dbReference type="Proteomes" id="UP000824164"/>
    </source>
</evidence>
<dbReference type="NCBIfam" id="TIGR00112">
    <property type="entry name" value="proC"/>
    <property type="match status" value="1"/>
</dbReference>
<comment type="caution">
    <text evidence="11">The sequence shown here is derived from an EMBL/GenBank/DDBJ whole genome shotgun (WGS) entry which is preliminary data.</text>
</comment>
<dbReference type="EC" id="1.5.1.2" evidence="6 7"/>
<dbReference type="InterPro" id="IPR028939">
    <property type="entry name" value="P5C_Rdtase_cat_N"/>
</dbReference>
<dbReference type="Proteomes" id="UP000824164">
    <property type="component" value="Unassembled WGS sequence"/>
</dbReference>
<keyword evidence="6" id="KW-0028">Amino-acid biosynthesis</keyword>
<keyword evidence="4 6" id="KW-0560">Oxidoreductase</keyword>
<proteinExistence type="inferred from homology"/>
<name>A0A9D1HFY2_9FIRM</name>
<dbReference type="Gene3D" id="3.40.50.720">
    <property type="entry name" value="NAD(P)-binding Rossmann-like Domain"/>
    <property type="match status" value="1"/>
</dbReference>
<dbReference type="InterPro" id="IPR029036">
    <property type="entry name" value="P5CR_dimer"/>
</dbReference>
<dbReference type="HAMAP" id="MF_01925">
    <property type="entry name" value="P5C_reductase"/>
    <property type="match status" value="1"/>
</dbReference>
<dbReference type="EMBL" id="DVLT01000035">
    <property type="protein sequence ID" value="HIU02561.1"/>
    <property type="molecule type" value="Genomic_DNA"/>
</dbReference>
<dbReference type="Pfam" id="PF03807">
    <property type="entry name" value="F420_oxidored"/>
    <property type="match status" value="1"/>
</dbReference>
<dbReference type="AlphaFoldDB" id="A0A9D1HFY2"/>
<dbReference type="PIRSF" id="PIRSF000193">
    <property type="entry name" value="Pyrrol-5-carb_rd"/>
    <property type="match status" value="1"/>
</dbReference>
<keyword evidence="2 6" id="KW-0641">Proline biosynthesis</keyword>
<comment type="pathway">
    <text evidence="6">Amino-acid biosynthesis; L-proline biosynthesis; L-proline from L-glutamate 5-semialdehyde: step 1/1.</text>
</comment>
<dbReference type="Pfam" id="PF14748">
    <property type="entry name" value="P5CR_dimer"/>
    <property type="match status" value="1"/>
</dbReference>
<evidence type="ECO:0000256" key="2">
    <source>
        <dbReference type="ARBA" id="ARBA00022650"/>
    </source>
</evidence>
<dbReference type="PANTHER" id="PTHR11645">
    <property type="entry name" value="PYRROLINE-5-CARBOXYLATE REDUCTASE"/>
    <property type="match status" value="1"/>
</dbReference>
<evidence type="ECO:0000256" key="8">
    <source>
        <dbReference type="PIRSR" id="PIRSR000193-1"/>
    </source>
</evidence>
<dbReference type="FunFam" id="1.10.3730.10:FF:000001">
    <property type="entry name" value="Pyrroline-5-carboxylate reductase"/>
    <property type="match status" value="1"/>
</dbReference>
<evidence type="ECO:0000256" key="5">
    <source>
        <dbReference type="ARBA" id="ARBA00058118"/>
    </source>
</evidence>
<dbReference type="SUPFAM" id="SSF48179">
    <property type="entry name" value="6-phosphogluconate dehydrogenase C-terminal domain-like"/>
    <property type="match status" value="1"/>
</dbReference>
<evidence type="ECO:0000256" key="4">
    <source>
        <dbReference type="ARBA" id="ARBA00023002"/>
    </source>
</evidence>